<dbReference type="SUPFAM" id="SSF52317">
    <property type="entry name" value="Class I glutamine amidotransferase-like"/>
    <property type="match status" value="1"/>
</dbReference>
<reference evidence="2 3" key="1">
    <citation type="submission" date="2016-11" db="EMBL/GenBank/DDBJ databases">
        <authorList>
            <person name="Jaros S."/>
            <person name="Januszkiewicz K."/>
            <person name="Wedrychowicz H."/>
        </authorList>
    </citation>
    <scope>NUCLEOTIDE SEQUENCE [LARGE SCALE GENOMIC DNA]</scope>
    <source>
        <strain evidence="2 3">ACAM 12</strain>
    </source>
</reference>
<protein>
    <submittedName>
        <fullName evidence="2">GMP synthase-Glutamine amidotransferase</fullName>
    </submittedName>
</protein>
<dbReference type="InParanoid" id="A0A1M7HPX7"/>
<feature type="domain" description="Glutamine amidotransferase" evidence="1">
    <location>
        <begin position="22"/>
        <end position="174"/>
    </location>
</feature>
<proteinExistence type="predicted"/>
<dbReference type="PANTHER" id="PTHR42695:SF5">
    <property type="entry name" value="GLUTAMINE AMIDOTRANSFERASE YLR126C-RELATED"/>
    <property type="match status" value="1"/>
</dbReference>
<dbReference type="InterPro" id="IPR029062">
    <property type="entry name" value="Class_I_gatase-like"/>
</dbReference>
<keyword evidence="2" id="KW-0808">Transferase</keyword>
<evidence type="ECO:0000259" key="1">
    <source>
        <dbReference type="Pfam" id="PF00117"/>
    </source>
</evidence>
<dbReference type="EMBL" id="LT670847">
    <property type="protein sequence ID" value="SHM30480.1"/>
    <property type="molecule type" value="Genomic_DNA"/>
</dbReference>
<dbReference type="Gene3D" id="3.40.50.880">
    <property type="match status" value="1"/>
</dbReference>
<dbReference type="STRING" id="29571.SAMN05878437_2268"/>
<dbReference type="AlphaFoldDB" id="A0A1M7HPX7"/>
<evidence type="ECO:0000313" key="2">
    <source>
        <dbReference type="EMBL" id="SHM30480.1"/>
    </source>
</evidence>
<gene>
    <name evidence="2" type="ORF">SAMN05878437_2268</name>
</gene>
<name>A0A1M7HPX7_9GAMM</name>
<dbReference type="GO" id="GO:0016740">
    <property type="term" value="F:transferase activity"/>
    <property type="evidence" value="ECO:0007669"/>
    <property type="project" value="UniProtKB-KW"/>
</dbReference>
<dbReference type="Pfam" id="PF00117">
    <property type="entry name" value="GATase"/>
    <property type="match status" value="1"/>
</dbReference>
<sequence>MHVHLLQHSPDHGPARLADWLSSMGHSYTVFYLDDGELAPHSGDSDALIVLDGDEALLTRPPAWQRAEKKLIERYLDGQKPLLGIGLGAHLIAEALDATVAPGTYPETGFHTITLADSTSFDLPEQFAAFMWHRTVFSLPDGATPLGGSVAAPLQGFAWDAGRVVGLLCHLEATRESVATLLESQAPPAGHDDYLQPAEEMLATPGHFDQLAPLLDRLLSQWLRPAS</sequence>
<keyword evidence="2" id="KW-0315">Glutamine amidotransferase</keyword>
<dbReference type="Proteomes" id="UP000190911">
    <property type="component" value="Chromosome I"/>
</dbReference>
<dbReference type="CDD" id="cd01741">
    <property type="entry name" value="GATase1_1"/>
    <property type="match status" value="1"/>
</dbReference>
<dbReference type="PANTHER" id="PTHR42695">
    <property type="entry name" value="GLUTAMINE AMIDOTRANSFERASE YLR126C-RELATED"/>
    <property type="match status" value="1"/>
</dbReference>
<organism evidence="2 3">
    <name type="scientific">Vreelandella subglaciescola</name>
    <dbReference type="NCBI Taxonomy" id="29571"/>
    <lineage>
        <taxon>Bacteria</taxon>
        <taxon>Pseudomonadati</taxon>
        <taxon>Pseudomonadota</taxon>
        <taxon>Gammaproteobacteria</taxon>
        <taxon>Oceanospirillales</taxon>
        <taxon>Halomonadaceae</taxon>
        <taxon>Vreelandella</taxon>
    </lineage>
</organism>
<dbReference type="InterPro" id="IPR044992">
    <property type="entry name" value="ChyE-like"/>
</dbReference>
<dbReference type="OrthoDB" id="9813383at2"/>
<dbReference type="GO" id="GO:0005829">
    <property type="term" value="C:cytosol"/>
    <property type="evidence" value="ECO:0007669"/>
    <property type="project" value="TreeGrafter"/>
</dbReference>
<keyword evidence="3" id="KW-1185">Reference proteome</keyword>
<evidence type="ECO:0000313" key="3">
    <source>
        <dbReference type="Proteomes" id="UP000190911"/>
    </source>
</evidence>
<dbReference type="RefSeq" id="WP_079553714.1">
    <property type="nucleotide sequence ID" value="NZ_LT670847.1"/>
</dbReference>
<accession>A0A1M7HPX7</accession>
<dbReference type="InterPro" id="IPR017926">
    <property type="entry name" value="GATASE"/>
</dbReference>